<proteinExistence type="predicted"/>
<gene>
    <name evidence="2" type="ORF">AYI69_g10601</name>
</gene>
<dbReference type="InterPro" id="IPR005135">
    <property type="entry name" value="Endo/exonuclease/phosphatase"/>
</dbReference>
<keyword evidence="3" id="KW-1185">Reference proteome</keyword>
<evidence type="ECO:0000313" key="3">
    <source>
        <dbReference type="Proteomes" id="UP000187429"/>
    </source>
</evidence>
<dbReference type="EMBL" id="LSSM01006993">
    <property type="protein sequence ID" value="OMJ09576.1"/>
    <property type="molecule type" value="Genomic_DNA"/>
</dbReference>
<dbReference type="Proteomes" id="UP000187429">
    <property type="component" value="Unassembled WGS sequence"/>
</dbReference>
<evidence type="ECO:0000313" key="2">
    <source>
        <dbReference type="EMBL" id="OMJ09576.1"/>
    </source>
</evidence>
<evidence type="ECO:0000259" key="1">
    <source>
        <dbReference type="Pfam" id="PF03372"/>
    </source>
</evidence>
<feature type="domain" description="Endonuclease/exonuclease/phosphatase" evidence="1">
    <location>
        <begin position="73"/>
        <end position="252"/>
    </location>
</feature>
<dbReference type="GO" id="GO:0003824">
    <property type="term" value="F:catalytic activity"/>
    <property type="evidence" value="ECO:0007669"/>
    <property type="project" value="InterPro"/>
</dbReference>
<dbReference type="Gene3D" id="3.60.10.10">
    <property type="entry name" value="Endonuclease/exonuclease/phosphatase"/>
    <property type="match status" value="2"/>
</dbReference>
<dbReference type="OrthoDB" id="2671967at2759"/>
<reference evidence="3" key="1">
    <citation type="submission" date="2017-01" db="EMBL/GenBank/DDBJ databases">
        <authorList>
            <person name="Wang Y."/>
            <person name="White M."/>
            <person name="Kvist S."/>
            <person name="Moncalvo J.-M."/>
        </authorList>
    </citation>
    <scope>NUCLEOTIDE SEQUENCE [LARGE SCALE GENOMIC DNA]</scope>
    <source>
        <strain evidence="3">ID-206-W2</strain>
    </source>
</reference>
<name>A0A1R1X4K1_9FUNG</name>
<protein>
    <recommendedName>
        <fullName evidence="1">Endonuclease/exonuclease/phosphatase domain-containing protein</fullName>
    </recommendedName>
</protein>
<dbReference type="AlphaFoldDB" id="A0A1R1X4K1"/>
<sequence>VGGRSTSQIILESVKDAIVKPLQVAGLTRVLVPFSLVGEMRAAIVSLKDKGIHFMKYPRMRKVNSSLSDRLVSLNIKGFRGQRLEYFEMLRILRPKVVIVQETLDKRDDWAVTIPGYEIIHYCAREGSNHGVQLVISKGNFAQRIPEIEVKLVVAQAQLDEQLSKLLQTWSFDNLEEPCIIAGDFNMSNSALGLLLKRHNTGYSVLDFSGSSKSFFGNGDKTWSSIDHIVNEAAKGLFSNARVNRGYNISDHWPILGSLLSSRKRAHKNMTTASPRNCLAPERLDSMQKEICYHNFWAPVTPGIGTSQL</sequence>
<dbReference type="SUPFAM" id="SSF56219">
    <property type="entry name" value="DNase I-like"/>
    <property type="match status" value="1"/>
</dbReference>
<dbReference type="InterPro" id="IPR036691">
    <property type="entry name" value="Endo/exonu/phosph_ase_sf"/>
</dbReference>
<accession>A0A1R1X4K1</accession>
<comment type="caution">
    <text evidence="2">The sequence shown here is derived from an EMBL/GenBank/DDBJ whole genome shotgun (WGS) entry which is preliminary data.</text>
</comment>
<dbReference type="Pfam" id="PF03372">
    <property type="entry name" value="Exo_endo_phos"/>
    <property type="match status" value="1"/>
</dbReference>
<organism evidence="2 3">
    <name type="scientific">Smittium culicis</name>
    <dbReference type="NCBI Taxonomy" id="133412"/>
    <lineage>
        <taxon>Eukaryota</taxon>
        <taxon>Fungi</taxon>
        <taxon>Fungi incertae sedis</taxon>
        <taxon>Zoopagomycota</taxon>
        <taxon>Kickxellomycotina</taxon>
        <taxon>Harpellomycetes</taxon>
        <taxon>Harpellales</taxon>
        <taxon>Legeriomycetaceae</taxon>
        <taxon>Smittium</taxon>
    </lineage>
</organism>
<feature type="non-terminal residue" evidence="2">
    <location>
        <position position="1"/>
    </location>
</feature>